<dbReference type="InterPro" id="IPR014819">
    <property type="entry name" value="PriCT_2"/>
</dbReference>
<gene>
    <name evidence="2" type="ORF">OMW55_06075</name>
</gene>
<evidence type="ECO:0000313" key="2">
    <source>
        <dbReference type="EMBL" id="MCW3797372.1"/>
    </source>
</evidence>
<comment type="caution">
    <text evidence="2">The sequence shown here is derived from an EMBL/GenBank/DDBJ whole genome shotgun (WGS) entry which is preliminary data.</text>
</comment>
<sequence>MDPIPAASGAGQPDRGPNLLDELKAQLVWLLWRSEPNPDPTKKPIKVPYYVGGGRRNGQLDGPEDRSRLVTHAVAEAKFEELAGAYTGLAIALGPDGRGGCWQGIDLDDIEAKGLSDLATQWVRGDSAGWGYIEITPSGEGAHVLGYGQEFRTLGSNASGIEAYSGERFFTFTGVSAKHDSPHRPIDLAPYVEKVLAPRHSCGRSKAQSESATTSVDPKTVTELRSALAHMRSDDRDMWMRMGMALKDLGEIGRGLWFEWSQTSESYEPRQASRDWDSFEPRDTGYKAVFAEAQRQGWVNPASKEAALVPSAAAPDNGRRELVCRPLGGVQPRAIDWLWTGWIPQGYITILAGESGAGKSTVLADIAARVTTGRPWPGERLDALRVPGRVLWLGSEDSVEEMTVPRLMACGAALDNVTAIDGVALAGKRTTFSMQDDLEEVSRLLGAAKVEQRPFAMLVIDPVTSYLPGQKLRKVDLNDSGQMRTILEPWLALAQQHNIAIVCVTHFAKDTSRQMMHRVLGSGAFVATCRSLCVVIERQATEDFEPEPNEKLMLQVKTNLPEDPGGSWRLVTEKVEVSTDPRNSKPIAATRPSWLELDATLSARTVVGPKRGPKSQKAEGFGIWVRAQFAQNPPEWLPVSVVLAAAKKVGVSDSWWNKNSSDFLDRDNQGGTWMCRPKSLH</sequence>
<dbReference type="RefSeq" id="WP_264881590.1">
    <property type="nucleotide sequence ID" value="NZ_JAPDOB010000001.1"/>
</dbReference>
<reference evidence="2 3" key="1">
    <citation type="submission" date="2022-10" db="EMBL/GenBank/DDBJ databases">
        <title>Sphingomonas sp.</title>
        <authorList>
            <person name="Jin C."/>
        </authorList>
    </citation>
    <scope>NUCLEOTIDE SEQUENCE [LARGE SCALE GENOMIC DNA]</scope>
    <source>
        <strain evidence="2 3">BN140010</strain>
    </source>
</reference>
<protein>
    <submittedName>
        <fullName evidence="2">AAA family ATPase</fullName>
    </submittedName>
</protein>
<keyword evidence="3" id="KW-1185">Reference proteome</keyword>
<dbReference type="SUPFAM" id="SSF52540">
    <property type="entry name" value="P-loop containing nucleoside triphosphate hydrolases"/>
    <property type="match status" value="1"/>
</dbReference>
<organism evidence="2 3">
    <name type="scientific">Sphingomonas arvum</name>
    <dbReference type="NCBI Taxonomy" id="2992113"/>
    <lineage>
        <taxon>Bacteria</taxon>
        <taxon>Pseudomonadati</taxon>
        <taxon>Pseudomonadota</taxon>
        <taxon>Alphaproteobacteria</taxon>
        <taxon>Sphingomonadales</taxon>
        <taxon>Sphingomonadaceae</taxon>
        <taxon>Sphingomonas</taxon>
    </lineage>
</organism>
<proteinExistence type="predicted"/>
<dbReference type="Proteomes" id="UP001526246">
    <property type="component" value="Unassembled WGS sequence"/>
</dbReference>
<dbReference type="Pfam" id="PF13481">
    <property type="entry name" value="AAA_25"/>
    <property type="match status" value="1"/>
</dbReference>
<name>A0ABT3JE76_9SPHN</name>
<dbReference type="InterPro" id="IPR027417">
    <property type="entry name" value="P-loop_NTPase"/>
</dbReference>
<dbReference type="Pfam" id="PF08707">
    <property type="entry name" value="PriCT_2"/>
    <property type="match status" value="1"/>
</dbReference>
<evidence type="ECO:0000313" key="3">
    <source>
        <dbReference type="Proteomes" id="UP001526246"/>
    </source>
</evidence>
<evidence type="ECO:0000259" key="1">
    <source>
        <dbReference type="SMART" id="SM00382"/>
    </source>
</evidence>
<feature type="domain" description="AAA+ ATPase" evidence="1">
    <location>
        <begin position="345"/>
        <end position="541"/>
    </location>
</feature>
<dbReference type="EMBL" id="JAPDOB010000001">
    <property type="protein sequence ID" value="MCW3797372.1"/>
    <property type="molecule type" value="Genomic_DNA"/>
</dbReference>
<accession>A0ABT3JE76</accession>
<dbReference type="InterPro" id="IPR003593">
    <property type="entry name" value="AAA+_ATPase"/>
</dbReference>
<dbReference type="SMART" id="SM00382">
    <property type="entry name" value="AAA"/>
    <property type="match status" value="1"/>
</dbReference>
<dbReference type="Gene3D" id="3.40.50.300">
    <property type="entry name" value="P-loop containing nucleotide triphosphate hydrolases"/>
    <property type="match status" value="1"/>
</dbReference>